<comment type="caution">
    <text evidence="2">The sequence shown here is derived from an EMBL/GenBank/DDBJ whole genome shotgun (WGS) entry which is preliminary data.</text>
</comment>
<sequence length="242" mass="28295">VREEMSQLMNEAERRHHIATRYQNEASEMRLGILEQQAERRHLEVVAKLERNISSIEVRAADRGKYLVAELQSLQEQNMAMQRDHAANISIAEAIQAHRLQVTYTNEMAEFARTNQEFLSEEFAQNLTIFRKEVQQPLNQKEHPVSPRYVHIPDEVTLKDILLRQIRKSVRMKYDLEIHDRAKEETKEHTSQFLVQSIKDLLTRERMRKNRDRIAKSHGEKYGAPAPAKPDSTRPPVAGRAR</sequence>
<feature type="region of interest" description="Disordered" evidence="1">
    <location>
        <begin position="204"/>
        <end position="242"/>
    </location>
</feature>
<gene>
    <name evidence="2" type="primary">GIP</name>
    <name evidence="2" type="ORF">SPIL2461_LOCUS6022</name>
</gene>
<accession>A0A812MSQ5</accession>
<feature type="compositionally biased region" description="Basic and acidic residues" evidence="1">
    <location>
        <begin position="212"/>
        <end position="221"/>
    </location>
</feature>
<evidence type="ECO:0000313" key="3">
    <source>
        <dbReference type="Proteomes" id="UP000649617"/>
    </source>
</evidence>
<dbReference type="Proteomes" id="UP000649617">
    <property type="component" value="Unassembled WGS sequence"/>
</dbReference>
<keyword evidence="3" id="KW-1185">Reference proteome</keyword>
<dbReference type="OrthoDB" id="10391256at2759"/>
<name>A0A812MSQ5_SYMPI</name>
<dbReference type="EMBL" id="CAJNIZ010008828">
    <property type="protein sequence ID" value="CAE7272566.1"/>
    <property type="molecule type" value="Genomic_DNA"/>
</dbReference>
<feature type="non-terminal residue" evidence="2">
    <location>
        <position position="242"/>
    </location>
</feature>
<protein>
    <submittedName>
        <fullName evidence="2">GIP protein</fullName>
    </submittedName>
</protein>
<reference evidence="2" key="1">
    <citation type="submission" date="2021-02" db="EMBL/GenBank/DDBJ databases">
        <authorList>
            <person name="Dougan E. K."/>
            <person name="Rhodes N."/>
            <person name="Thang M."/>
            <person name="Chan C."/>
        </authorList>
    </citation>
    <scope>NUCLEOTIDE SEQUENCE</scope>
</reference>
<proteinExistence type="predicted"/>
<organism evidence="2 3">
    <name type="scientific">Symbiodinium pilosum</name>
    <name type="common">Dinoflagellate</name>
    <dbReference type="NCBI Taxonomy" id="2952"/>
    <lineage>
        <taxon>Eukaryota</taxon>
        <taxon>Sar</taxon>
        <taxon>Alveolata</taxon>
        <taxon>Dinophyceae</taxon>
        <taxon>Suessiales</taxon>
        <taxon>Symbiodiniaceae</taxon>
        <taxon>Symbiodinium</taxon>
    </lineage>
</organism>
<evidence type="ECO:0000256" key="1">
    <source>
        <dbReference type="SAM" id="MobiDB-lite"/>
    </source>
</evidence>
<evidence type="ECO:0000313" key="2">
    <source>
        <dbReference type="EMBL" id="CAE7272566.1"/>
    </source>
</evidence>
<dbReference type="AlphaFoldDB" id="A0A812MSQ5"/>